<keyword evidence="7" id="KW-1185">Reference proteome</keyword>
<dbReference type="InterPro" id="IPR004307">
    <property type="entry name" value="TspO_MBR"/>
</dbReference>
<dbReference type="STRING" id="6248.A0A0K0DYX3"/>
<feature type="transmembrane region" description="Helical" evidence="6">
    <location>
        <begin position="115"/>
        <end position="135"/>
    </location>
</feature>
<evidence type="ECO:0000313" key="7">
    <source>
        <dbReference type="Proteomes" id="UP000035681"/>
    </source>
</evidence>
<proteinExistence type="inferred from homology"/>
<evidence type="ECO:0000313" key="8">
    <source>
        <dbReference type="WBParaSite" id="SSTP_0000243900.1"/>
    </source>
</evidence>
<name>A0A0K0DYX3_STRER</name>
<comment type="subcellular location">
    <subcellularLocation>
        <location evidence="1">Membrane</location>
        <topology evidence="1">Multi-pass membrane protein</topology>
    </subcellularLocation>
</comment>
<dbReference type="GO" id="GO:0033013">
    <property type="term" value="P:tetrapyrrole metabolic process"/>
    <property type="evidence" value="ECO:0007669"/>
    <property type="project" value="UniProtKB-ARBA"/>
</dbReference>
<evidence type="ECO:0000256" key="3">
    <source>
        <dbReference type="ARBA" id="ARBA00022692"/>
    </source>
</evidence>
<keyword evidence="5 6" id="KW-0472">Membrane</keyword>
<keyword evidence="4 6" id="KW-1133">Transmembrane helix</keyword>
<dbReference type="InterPro" id="IPR038330">
    <property type="entry name" value="TspO/MBR-related_sf"/>
</dbReference>
<evidence type="ECO:0000256" key="6">
    <source>
        <dbReference type="SAM" id="Phobius"/>
    </source>
</evidence>
<evidence type="ECO:0000256" key="4">
    <source>
        <dbReference type="ARBA" id="ARBA00022989"/>
    </source>
</evidence>
<organism evidence="8">
    <name type="scientific">Strongyloides stercoralis</name>
    <name type="common">Threadworm</name>
    <dbReference type="NCBI Taxonomy" id="6248"/>
    <lineage>
        <taxon>Eukaryota</taxon>
        <taxon>Metazoa</taxon>
        <taxon>Ecdysozoa</taxon>
        <taxon>Nematoda</taxon>
        <taxon>Chromadorea</taxon>
        <taxon>Rhabditida</taxon>
        <taxon>Tylenchina</taxon>
        <taxon>Panagrolaimomorpha</taxon>
        <taxon>Strongyloidoidea</taxon>
        <taxon>Strongyloididae</taxon>
        <taxon>Strongyloides</taxon>
    </lineage>
</organism>
<protein>
    <submittedName>
        <fullName evidence="8">DUF998 domain-containing protein</fullName>
    </submittedName>
</protein>
<keyword evidence="3 6" id="KW-0812">Transmembrane</keyword>
<dbReference type="Pfam" id="PF03073">
    <property type="entry name" value="TspO_MBR"/>
    <property type="match status" value="1"/>
</dbReference>
<reference evidence="8" key="1">
    <citation type="submission" date="2015-08" db="UniProtKB">
        <authorList>
            <consortium name="WormBaseParasite"/>
        </authorList>
    </citation>
    <scope>IDENTIFICATION</scope>
</reference>
<dbReference type="PANTHER" id="PTHR10057:SF0">
    <property type="entry name" value="TRANSLOCATOR PROTEIN"/>
    <property type="match status" value="1"/>
</dbReference>
<evidence type="ECO:0000256" key="2">
    <source>
        <dbReference type="ARBA" id="ARBA00007524"/>
    </source>
</evidence>
<feature type="transmembrane region" description="Helical" evidence="6">
    <location>
        <begin position="12"/>
        <end position="32"/>
    </location>
</feature>
<dbReference type="GO" id="GO:0005741">
    <property type="term" value="C:mitochondrial outer membrane"/>
    <property type="evidence" value="ECO:0007669"/>
    <property type="project" value="TreeGrafter"/>
</dbReference>
<dbReference type="Gene3D" id="1.20.1260.100">
    <property type="entry name" value="TspO/MBR protein"/>
    <property type="match status" value="1"/>
</dbReference>
<sequence length="169" mass="18432">MIHIWTECDTKKALLSALVPAGVSAFTAYSVFKDKSVTEFFNASCECKWVPKDPAVYAALDILSFTPMGYAAYMVFKHGGGFDYNDTKVAMALYGGTLASWLAFIPTSKKKDRKLLLTHGVLHSALTIGTCYAFYQIDDVAGKLSVPVALLTTVYALMSYGGYKKFSSS</sequence>
<dbReference type="AlphaFoldDB" id="A0A0K0DYX3"/>
<dbReference type="WBParaSite" id="TCONS_00009206.p1">
    <property type="protein sequence ID" value="TCONS_00009206.p1"/>
    <property type="gene ID" value="XLOC_007041"/>
</dbReference>
<dbReference type="Proteomes" id="UP000035681">
    <property type="component" value="Unplaced"/>
</dbReference>
<evidence type="ECO:0000256" key="5">
    <source>
        <dbReference type="ARBA" id="ARBA00023136"/>
    </source>
</evidence>
<comment type="similarity">
    <text evidence="2">Belongs to the TspO/BZRP family.</text>
</comment>
<feature type="transmembrane region" description="Helical" evidence="6">
    <location>
        <begin position="89"/>
        <end position="108"/>
    </location>
</feature>
<accession>A0A0K0DYX3</accession>
<dbReference type="PANTHER" id="PTHR10057">
    <property type="entry name" value="PERIPHERAL-TYPE BENZODIAZEPINE RECEPTOR"/>
    <property type="match status" value="1"/>
</dbReference>
<evidence type="ECO:0000256" key="1">
    <source>
        <dbReference type="ARBA" id="ARBA00004141"/>
    </source>
</evidence>
<dbReference type="WBParaSite" id="SSTP_0000243900.1">
    <property type="protein sequence ID" value="SSTP_0000243900.1"/>
    <property type="gene ID" value="SSTP_0000243900"/>
</dbReference>
<feature type="transmembrane region" description="Helical" evidence="6">
    <location>
        <begin position="141"/>
        <end position="163"/>
    </location>
</feature>